<dbReference type="SUPFAM" id="SSF52047">
    <property type="entry name" value="RNI-like"/>
    <property type="match status" value="1"/>
</dbReference>
<name>A0A3L6QWA3_PANMI</name>
<evidence type="ECO:0000313" key="4">
    <source>
        <dbReference type="Proteomes" id="UP000275267"/>
    </source>
</evidence>
<dbReference type="InterPro" id="IPR001810">
    <property type="entry name" value="F-box_dom"/>
</dbReference>
<dbReference type="Gene3D" id="3.80.10.10">
    <property type="entry name" value="Ribonuclease Inhibitor"/>
    <property type="match status" value="1"/>
</dbReference>
<dbReference type="OrthoDB" id="673865at2759"/>
<dbReference type="CDD" id="cd22160">
    <property type="entry name" value="F-box_AtFBL13-like"/>
    <property type="match status" value="1"/>
</dbReference>
<protein>
    <submittedName>
        <fullName evidence="3">F-box/LRR-repeat protein</fullName>
    </submittedName>
</protein>
<dbReference type="PROSITE" id="PS50181">
    <property type="entry name" value="FBOX"/>
    <property type="match status" value="1"/>
</dbReference>
<evidence type="ECO:0000259" key="2">
    <source>
        <dbReference type="PROSITE" id="PS50181"/>
    </source>
</evidence>
<feature type="region of interest" description="Disordered" evidence="1">
    <location>
        <begin position="395"/>
        <end position="418"/>
    </location>
</feature>
<dbReference type="AlphaFoldDB" id="A0A3L6QWA3"/>
<dbReference type="STRING" id="4540.A0A3L6QWA3"/>
<dbReference type="PANTHER" id="PTHR34145:SF65">
    <property type="entry name" value="FBD DOMAIN-CONTAINING PROTEIN"/>
    <property type="match status" value="1"/>
</dbReference>
<comment type="caution">
    <text evidence="3">The sequence shown here is derived from an EMBL/GenBank/DDBJ whole genome shotgun (WGS) entry which is preliminary data.</text>
</comment>
<dbReference type="EMBL" id="PQIB02000010">
    <property type="protein sequence ID" value="RLM91519.1"/>
    <property type="molecule type" value="Genomic_DNA"/>
</dbReference>
<dbReference type="InterPro" id="IPR053781">
    <property type="entry name" value="F-box_AtFBL13-like"/>
</dbReference>
<dbReference type="InterPro" id="IPR055411">
    <property type="entry name" value="LRR_FXL15/At3g58940/PEG3-like"/>
</dbReference>
<proteinExistence type="predicted"/>
<dbReference type="Pfam" id="PF24758">
    <property type="entry name" value="LRR_At5g56370"/>
    <property type="match status" value="1"/>
</dbReference>
<evidence type="ECO:0000256" key="1">
    <source>
        <dbReference type="SAM" id="MobiDB-lite"/>
    </source>
</evidence>
<dbReference type="PANTHER" id="PTHR34145">
    <property type="entry name" value="OS02G0105600 PROTEIN"/>
    <property type="match status" value="1"/>
</dbReference>
<dbReference type="Proteomes" id="UP000275267">
    <property type="component" value="Unassembled WGS sequence"/>
</dbReference>
<feature type="compositionally biased region" description="Acidic residues" evidence="1">
    <location>
        <begin position="407"/>
        <end position="417"/>
    </location>
</feature>
<gene>
    <name evidence="3" type="ORF">C2845_PM08G09240</name>
</gene>
<dbReference type="SUPFAM" id="SSF81383">
    <property type="entry name" value="F-box domain"/>
    <property type="match status" value="1"/>
</dbReference>
<organism evidence="3 4">
    <name type="scientific">Panicum miliaceum</name>
    <name type="common">Proso millet</name>
    <name type="synonym">Broomcorn millet</name>
    <dbReference type="NCBI Taxonomy" id="4540"/>
    <lineage>
        <taxon>Eukaryota</taxon>
        <taxon>Viridiplantae</taxon>
        <taxon>Streptophyta</taxon>
        <taxon>Embryophyta</taxon>
        <taxon>Tracheophyta</taxon>
        <taxon>Spermatophyta</taxon>
        <taxon>Magnoliopsida</taxon>
        <taxon>Liliopsida</taxon>
        <taxon>Poales</taxon>
        <taxon>Poaceae</taxon>
        <taxon>PACMAD clade</taxon>
        <taxon>Panicoideae</taxon>
        <taxon>Panicodae</taxon>
        <taxon>Paniceae</taxon>
        <taxon>Panicinae</taxon>
        <taxon>Panicum</taxon>
        <taxon>Panicum sect. Panicum</taxon>
    </lineage>
</organism>
<sequence length="527" mass="58247">MEDRLSSLPDDLLHSILRDLPLKHAARTSALSRRWVPQWIRALADSPVLDFTDRDFARGQPADRAAATVGRCLRLHAEHGAPLDAFRVALVSPQGPGYGAFGRDVIGWIAAAVARSAREVEVDLTPSQEGADHGSAAFLELPGDLFRSRSSLERLALGRLSLRAVPLPAAGLAGLRSLSLSHTDVTDEALRGVLATCRALESLSLRCCSLLTEVSVASERLQALELLGCRAVRDLRVAAPALESFAMYGYVILSAADWCESVAVDFAAAPALRDVYLSHMDGCDYLDPNHDDYYPFVYHVPHPRVLTLCSVGLLVPRFSLDSDDDRFDHLPYAHVNGGEATYIDMPNLQELQLLLGSLEEEGDQDPRYPERVYYFFHCTSLPVLERLFIRLSSNPANGSSSATASTTDEDEDDDDDDRDIRFGHDIVLGQLTFIKVVNFRGTWRERRLVGFLLKRAPILEQLVLVTPEGGGGAPGYEHVEGIQEWVSALQKASREARTSVCRPSEDDSPNHVHTRFFHEEYCCMRQG</sequence>
<dbReference type="Pfam" id="PF00646">
    <property type="entry name" value="F-box"/>
    <property type="match status" value="1"/>
</dbReference>
<feature type="domain" description="F-box" evidence="2">
    <location>
        <begin position="2"/>
        <end position="35"/>
    </location>
</feature>
<reference evidence="4" key="1">
    <citation type="journal article" date="2019" name="Nat. Commun.">
        <title>The genome of broomcorn millet.</title>
        <authorList>
            <person name="Zou C."/>
            <person name="Miki D."/>
            <person name="Li D."/>
            <person name="Tang Q."/>
            <person name="Xiao L."/>
            <person name="Rajput S."/>
            <person name="Deng P."/>
            <person name="Jia W."/>
            <person name="Huang R."/>
            <person name="Zhang M."/>
            <person name="Sun Y."/>
            <person name="Hu J."/>
            <person name="Fu X."/>
            <person name="Schnable P.S."/>
            <person name="Li F."/>
            <person name="Zhang H."/>
            <person name="Feng B."/>
            <person name="Zhu X."/>
            <person name="Liu R."/>
            <person name="Schnable J.C."/>
            <person name="Zhu J.-K."/>
            <person name="Zhang H."/>
        </authorList>
    </citation>
    <scope>NUCLEOTIDE SEQUENCE [LARGE SCALE GENOMIC DNA]</scope>
</reference>
<dbReference type="InterPro" id="IPR036047">
    <property type="entry name" value="F-box-like_dom_sf"/>
</dbReference>
<dbReference type="InterPro" id="IPR053772">
    <property type="entry name" value="At1g61320/At1g61330-like"/>
</dbReference>
<keyword evidence="4" id="KW-1185">Reference proteome</keyword>
<dbReference type="InterPro" id="IPR032675">
    <property type="entry name" value="LRR_dom_sf"/>
</dbReference>
<accession>A0A3L6QWA3</accession>
<evidence type="ECO:0000313" key="3">
    <source>
        <dbReference type="EMBL" id="RLM91519.1"/>
    </source>
</evidence>